<comment type="similarity">
    <text evidence="7 9">Belongs to the ribulokinase family.</text>
</comment>
<dbReference type="CDD" id="cd07781">
    <property type="entry name" value="ASKHA_NBD_FGGY_L-RBK"/>
    <property type="match status" value="1"/>
</dbReference>
<comment type="catalytic activity">
    <reaction evidence="7 9">
        <text>L-ribulose + ATP = L-ribulose 5-phosphate + ADP + H(+)</text>
        <dbReference type="Rhea" id="RHEA:22072"/>
        <dbReference type="ChEBI" id="CHEBI:15378"/>
        <dbReference type="ChEBI" id="CHEBI:16880"/>
        <dbReference type="ChEBI" id="CHEBI:30616"/>
        <dbReference type="ChEBI" id="CHEBI:58226"/>
        <dbReference type="ChEBI" id="CHEBI:456216"/>
        <dbReference type="EC" id="2.7.1.16"/>
    </reaction>
</comment>
<evidence type="ECO:0000259" key="11">
    <source>
        <dbReference type="Pfam" id="PF00370"/>
    </source>
</evidence>
<dbReference type="SUPFAM" id="SSF53067">
    <property type="entry name" value="Actin-like ATPase domain"/>
    <property type="match status" value="2"/>
</dbReference>
<dbReference type="InterPro" id="IPR018484">
    <property type="entry name" value="FGGY_N"/>
</dbReference>
<dbReference type="Gene3D" id="3.30.420.40">
    <property type="match status" value="2"/>
</dbReference>
<dbReference type="STRING" id="285351.SAMN04488035_0224"/>
<dbReference type="UniPathway" id="UPA00145">
    <property type="reaction ID" value="UER00566"/>
</dbReference>
<evidence type="ECO:0000313" key="14">
    <source>
        <dbReference type="Proteomes" id="UP000198520"/>
    </source>
</evidence>
<evidence type="ECO:0000256" key="4">
    <source>
        <dbReference type="ARBA" id="ARBA00022840"/>
    </source>
</evidence>
<feature type="domain" description="Carbohydrate kinase FGGY N-terminal" evidence="11">
    <location>
        <begin position="10"/>
        <end position="286"/>
    </location>
</feature>
<dbReference type="InterPro" id="IPR043129">
    <property type="entry name" value="ATPase_NBD"/>
</dbReference>
<name>A0A1I2CQE3_9MICO</name>
<evidence type="ECO:0000256" key="6">
    <source>
        <dbReference type="ARBA" id="ARBA00023277"/>
    </source>
</evidence>
<dbReference type="InterPro" id="IPR018485">
    <property type="entry name" value="FGGY_C"/>
</dbReference>
<dbReference type="PIRSF" id="PIRSF000538">
    <property type="entry name" value="GlpK"/>
    <property type="match status" value="1"/>
</dbReference>
<keyword evidence="6 7" id="KW-0119">Carbohydrate metabolism</keyword>
<evidence type="ECO:0000256" key="7">
    <source>
        <dbReference type="HAMAP-Rule" id="MF_00520"/>
    </source>
</evidence>
<sequence length="591" mass="62403">MNVDPHNALVVGVDYGTLSGRAVVVRVRDGAELGSAVHPYAHAVMETELTAGPSRQRLAPDWALQVPADYVEVLATAVPAALAAAEAAHGIDRADVIGIGTDFTACTMVPVTADGTPLNELEAFADRPHAYVKLWKHHAAQGQADRINELAHARGESWIKRYGGLISSEWEFAKGLQILEEDREVYDAIEHWVEAADWIVWQLCGQYVRNACTAGYKGILQDGEYPSRDFLAALNPDFADFVTAKVEHPIGQLGQSAGTLTADAARITGLPEGIAVAVGNVDAHVTAPAAAAVEPGQMVAIMGTSTCHVMNSDTLAEVPGMCGVVEGGIVEGLWGYEAGQSGVGDIFGWFVSSAVPPTYVEAAAARGLGVHEYLTELAAEQEIGEHGLVALDWHSGNRSVLVDHELSGLVVGQTLTTRPEDTYRALLEATAFGTRTIVETFAAAGVPVTELVVAGGLLKNRLLMQIYADVTRLPLSTITSEQGPALGSAIHAAVAAGAYDDVRAAAQVMGRREVAAYTPDEDRAQRYDALFAEYTALHDHFGRGGNDVMHRLKAIRRDAVGRRLATGTAGVDADDPAGDAAAASVPQEVTA</sequence>
<evidence type="ECO:0000256" key="5">
    <source>
        <dbReference type="ARBA" id="ARBA00022935"/>
    </source>
</evidence>
<feature type="region of interest" description="Disordered" evidence="10">
    <location>
        <begin position="567"/>
        <end position="591"/>
    </location>
</feature>
<proteinExistence type="inferred from homology"/>
<dbReference type="AlphaFoldDB" id="A0A1I2CQE3"/>
<dbReference type="GO" id="GO:0005524">
    <property type="term" value="F:ATP binding"/>
    <property type="evidence" value="ECO:0007669"/>
    <property type="project" value="UniProtKB-UniRule"/>
</dbReference>
<dbReference type="Pfam" id="PF02782">
    <property type="entry name" value="FGGY_C"/>
    <property type="match status" value="1"/>
</dbReference>
<evidence type="ECO:0000259" key="12">
    <source>
        <dbReference type="Pfam" id="PF02782"/>
    </source>
</evidence>
<keyword evidence="2 7" id="KW-0547">Nucleotide-binding</keyword>
<organism evidence="13 14">
    <name type="scientific">Flavimobilis marinus</name>
    <dbReference type="NCBI Taxonomy" id="285351"/>
    <lineage>
        <taxon>Bacteria</taxon>
        <taxon>Bacillati</taxon>
        <taxon>Actinomycetota</taxon>
        <taxon>Actinomycetes</taxon>
        <taxon>Micrococcales</taxon>
        <taxon>Jonesiaceae</taxon>
        <taxon>Flavimobilis</taxon>
    </lineage>
</organism>
<keyword evidence="14" id="KW-1185">Reference proteome</keyword>
<dbReference type="GO" id="GO:0019569">
    <property type="term" value="P:L-arabinose catabolic process to D-xylulose 5-phosphate"/>
    <property type="evidence" value="ECO:0007669"/>
    <property type="project" value="UniProtKB-UniRule"/>
</dbReference>
<dbReference type="InterPro" id="IPR000577">
    <property type="entry name" value="Carb_kinase_FGGY"/>
</dbReference>
<evidence type="ECO:0000256" key="8">
    <source>
        <dbReference type="NCBIfam" id="TIGR01234"/>
    </source>
</evidence>
<reference evidence="14" key="1">
    <citation type="submission" date="2016-10" db="EMBL/GenBank/DDBJ databases">
        <authorList>
            <person name="Varghese N."/>
            <person name="Submissions S."/>
        </authorList>
    </citation>
    <scope>NUCLEOTIDE SEQUENCE [LARGE SCALE GENOMIC DNA]</scope>
    <source>
        <strain evidence="14">DSM 19083</strain>
    </source>
</reference>
<keyword evidence="4 7" id="KW-0067">ATP-binding</keyword>
<protein>
    <recommendedName>
        <fullName evidence="7 8">Ribulokinase</fullName>
        <ecNumber evidence="7 8">2.7.1.16</ecNumber>
    </recommendedName>
</protein>
<evidence type="ECO:0000256" key="10">
    <source>
        <dbReference type="SAM" id="MobiDB-lite"/>
    </source>
</evidence>
<dbReference type="GO" id="GO:0005737">
    <property type="term" value="C:cytoplasm"/>
    <property type="evidence" value="ECO:0007669"/>
    <property type="project" value="TreeGrafter"/>
</dbReference>
<dbReference type="GO" id="GO:0019150">
    <property type="term" value="F:D-ribulokinase activity"/>
    <property type="evidence" value="ECO:0007669"/>
    <property type="project" value="TreeGrafter"/>
</dbReference>
<dbReference type="PANTHER" id="PTHR43435:SF4">
    <property type="entry name" value="FGGY CARBOHYDRATE KINASE DOMAIN-CONTAINING PROTEIN"/>
    <property type="match status" value="1"/>
</dbReference>
<dbReference type="Pfam" id="PF00370">
    <property type="entry name" value="FGGY_N"/>
    <property type="match status" value="1"/>
</dbReference>
<dbReference type="OrthoDB" id="9805576at2"/>
<dbReference type="EMBL" id="FONZ01000001">
    <property type="protein sequence ID" value="SFE70567.1"/>
    <property type="molecule type" value="Genomic_DNA"/>
</dbReference>
<comment type="pathway">
    <text evidence="7 9">Carbohydrate degradation; L-arabinose degradation via L-ribulose; D-xylulose 5-phosphate from L-arabinose (bacterial route): step 2/3.</text>
</comment>
<evidence type="ECO:0000256" key="2">
    <source>
        <dbReference type="ARBA" id="ARBA00022741"/>
    </source>
</evidence>
<dbReference type="HAMAP" id="MF_00520">
    <property type="entry name" value="Ribulokinase"/>
    <property type="match status" value="1"/>
</dbReference>
<evidence type="ECO:0000256" key="1">
    <source>
        <dbReference type="ARBA" id="ARBA00022679"/>
    </source>
</evidence>
<accession>A0A1I2CQE3</accession>
<evidence type="ECO:0000256" key="9">
    <source>
        <dbReference type="RuleBase" id="RU003455"/>
    </source>
</evidence>
<dbReference type="GO" id="GO:0008741">
    <property type="term" value="F:ribulokinase activity"/>
    <property type="evidence" value="ECO:0007669"/>
    <property type="project" value="UniProtKB-UniRule"/>
</dbReference>
<dbReference type="NCBIfam" id="NF003154">
    <property type="entry name" value="PRK04123.1"/>
    <property type="match status" value="1"/>
</dbReference>
<feature type="domain" description="Carbohydrate kinase FGGY C-terminal" evidence="12">
    <location>
        <begin position="299"/>
        <end position="496"/>
    </location>
</feature>
<evidence type="ECO:0000313" key="13">
    <source>
        <dbReference type="EMBL" id="SFE70567.1"/>
    </source>
</evidence>
<dbReference type="EC" id="2.7.1.16" evidence="7 8"/>
<dbReference type="InterPro" id="IPR005929">
    <property type="entry name" value="Ribulokinase"/>
</dbReference>
<keyword evidence="3 7" id="KW-0418">Kinase</keyword>
<gene>
    <name evidence="7" type="primary">araB</name>
    <name evidence="13" type="ORF">SAMN04488035_0224</name>
</gene>
<dbReference type="PANTHER" id="PTHR43435">
    <property type="entry name" value="RIBULOKINASE"/>
    <property type="match status" value="1"/>
</dbReference>
<dbReference type="NCBIfam" id="TIGR01234">
    <property type="entry name" value="L-ribulokinase"/>
    <property type="match status" value="1"/>
</dbReference>
<keyword evidence="1 7" id="KW-0808">Transferase</keyword>
<comment type="catalytic activity">
    <reaction evidence="7">
        <text>D-ribulose + ATP = D-ribulose 5-phosphate + ADP + H(+)</text>
        <dbReference type="Rhea" id="RHEA:17601"/>
        <dbReference type="ChEBI" id="CHEBI:15378"/>
        <dbReference type="ChEBI" id="CHEBI:17173"/>
        <dbReference type="ChEBI" id="CHEBI:30616"/>
        <dbReference type="ChEBI" id="CHEBI:58121"/>
        <dbReference type="ChEBI" id="CHEBI:456216"/>
        <dbReference type="EC" id="2.7.1.16"/>
    </reaction>
</comment>
<dbReference type="Proteomes" id="UP000198520">
    <property type="component" value="Unassembled WGS sequence"/>
</dbReference>
<evidence type="ECO:0000256" key="3">
    <source>
        <dbReference type="ARBA" id="ARBA00022777"/>
    </source>
</evidence>
<keyword evidence="5 7" id="KW-0054">Arabinose catabolism</keyword>